<dbReference type="PANTHER" id="PTHR32432:SF3">
    <property type="entry name" value="ETHANOLAMINE UTILIZATION PROTEIN EUTJ"/>
    <property type="match status" value="1"/>
</dbReference>
<dbReference type="InterPro" id="IPR005883">
    <property type="entry name" value="PilM"/>
</dbReference>
<dbReference type="Gene3D" id="3.30.420.40">
    <property type="match status" value="2"/>
</dbReference>
<evidence type="ECO:0000313" key="2">
    <source>
        <dbReference type="Proteomes" id="UP000001887"/>
    </source>
</evidence>
<keyword evidence="2" id="KW-1185">Reference proteome</keyword>
<dbReference type="eggNOG" id="COG4972">
    <property type="taxonomic scope" value="Bacteria"/>
</dbReference>
<dbReference type="EMBL" id="CP001848">
    <property type="protein sequence ID" value="ADB18291.1"/>
    <property type="molecule type" value="Genomic_DNA"/>
</dbReference>
<dbReference type="SUPFAM" id="SSF53067">
    <property type="entry name" value="Actin-like ATPase domain"/>
    <property type="match status" value="2"/>
</dbReference>
<dbReference type="InterPro" id="IPR043129">
    <property type="entry name" value="ATPase_NBD"/>
</dbReference>
<dbReference type="STRING" id="530564.Psta_3630"/>
<dbReference type="InterPro" id="IPR050696">
    <property type="entry name" value="FtsA/MreB"/>
</dbReference>
<dbReference type="KEGG" id="psl:Psta_3630"/>
<accession>D2QZ99</accession>
<dbReference type="Proteomes" id="UP000001887">
    <property type="component" value="Chromosome"/>
</dbReference>
<gene>
    <name evidence="1" type="ordered locus">Psta_3630</name>
</gene>
<reference evidence="1 2" key="1">
    <citation type="journal article" date="2009" name="Stand. Genomic Sci.">
        <title>Complete genome sequence of Pirellula staleyi type strain (ATCC 27377).</title>
        <authorList>
            <person name="Clum A."/>
            <person name="Tindall B.J."/>
            <person name="Sikorski J."/>
            <person name="Ivanova N."/>
            <person name="Mavrommatis K."/>
            <person name="Lucas S."/>
            <person name="Glavina del Rio T."/>
            <person name="Nolan M."/>
            <person name="Chen F."/>
            <person name="Tice H."/>
            <person name="Pitluck S."/>
            <person name="Cheng J.F."/>
            <person name="Chertkov O."/>
            <person name="Brettin T."/>
            <person name="Han C."/>
            <person name="Detter J.C."/>
            <person name="Kuske C."/>
            <person name="Bruce D."/>
            <person name="Goodwin L."/>
            <person name="Ovchinikova G."/>
            <person name="Pati A."/>
            <person name="Mikhailova N."/>
            <person name="Chen A."/>
            <person name="Palaniappan K."/>
            <person name="Land M."/>
            <person name="Hauser L."/>
            <person name="Chang Y.J."/>
            <person name="Jeffries C.D."/>
            <person name="Chain P."/>
            <person name="Rohde M."/>
            <person name="Goker M."/>
            <person name="Bristow J."/>
            <person name="Eisen J.A."/>
            <person name="Markowitz V."/>
            <person name="Hugenholtz P."/>
            <person name="Kyrpides N.C."/>
            <person name="Klenk H.P."/>
            <person name="Lapidus A."/>
        </authorList>
    </citation>
    <scope>NUCLEOTIDE SEQUENCE [LARGE SCALE GENOMIC DNA]</scope>
    <source>
        <strain evidence="2">ATCC 27377 / DSM 6068 / ICPB 4128</strain>
    </source>
</reference>
<protein>
    <submittedName>
        <fullName evidence="1">Type IV pilus assembly protein PilM</fullName>
    </submittedName>
</protein>
<dbReference type="PANTHER" id="PTHR32432">
    <property type="entry name" value="CELL DIVISION PROTEIN FTSA-RELATED"/>
    <property type="match status" value="1"/>
</dbReference>
<dbReference type="AlphaFoldDB" id="D2QZ99"/>
<sequence length="361" mass="39707" precursor="true">MISWLNNRRYGPIGIDLGSRSVKLVQLSADRSNLIDASRWDLPAQSTADSAKMSPEAIAKSQADLYSQAIEQALMGRAFKGREVVICLGDKQLSLQSVRVPRDEGAQLERSVLQETAGRLSYPITEAEVRFIPASDVRQGEQTLKEVIVFAVQKKVIDNTLAMLDALRLEPVAIDVEPAALARAYSSQFRREDDLLQRALVVHIGYSRSAVTITQGADLLFVKYIDIGGKDFDSAIARHLKMPLPEAQSLRKLSGDRRTDQQDPAVQRSINDALRGVIDKLAGELSMCIRYHSVTFRGHPIARLVLGGGEANPSLVEALSRQIDLACELCDPFRGIAGNSQPPRKSQWDIATGLALREVQP</sequence>
<proteinExistence type="predicted"/>
<dbReference type="Pfam" id="PF11104">
    <property type="entry name" value="PilM_2"/>
    <property type="match status" value="1"/>
</dbReference>
<dbReference type="Gene3D" id="3.30.1490.300">
    <property type="match status" value="1"/>
</dbReference>
<dbReference type="OrthoDB" id="208962at2"/>
<dbReference type="HOGENOM" id="CLU_796117_0_0_0"/>
<dbReference type="CDD" id="cd24049">
    <property type="entry name" value="ASKHA_NBD_PilM"/>
    <property type="match status" value="1"/>
</dbReference>
<organism evidence="1 2">
    <name type="scientific">Pirellula staleyi (strain ATCC 27377 / DSM 6068 / ICPB 4128)</name>
    <name type="common">Pirella staleyi</name>
    <dbReference type="NCBI Taxonomy" id="530564"/>
    <lineage>
        <taxon>Bacteria</taxon>
        <taxon>Pseudomonadati</taxon>
        <taxon>Planctomycetota</taxon>
        <taxon>Planctomycetia</taxon>
        <taxon>Pirellulales</taxon>
        <taxon>Pirellulaceae</taxon>
        <taxon>Pirellula</taxon>
    </lineage>
</organism>
<evidence type="ECO:0000313" key="1">
    <source>
        <dbReference type="EMBL" id="ADB18291.1"/>
    </source>
</evidence>
<name>D2QZ99_PIRSD</name>